<evidence type="ECO:0000256" key="2">
    <source>
        <dbReference type="SAM" id="MobiDB-lite"/>
    </source>
</evidence>
<dbReference type="GO" id="GO:0062129">
    <property type="term" value="C:chitin-based extracellular matrix"/>
    <property type="evidence" value="ECO:0000318"/>
    <property type="project" value="GO_Central"/>
</dbReference>
<dbReference type="EMBL" id="KQ971316">
    <property type="protein sequence ID" value="EEZ98793.1"/>
    <property type="molecule type" value="Genomic_DNA"/>
</dbReference>
<evidence type="ECO:0000313" key="5">
    <source>
        <dbReference type="Proteomes" id="UP000007266"/>
    </source>
</evidence>
<dbReference type="OMA" id="TGIRCDP"/>
<keyword evidence="3" id="KW-0732">Signal</keyword>
<reference evidence="4 5" key="1">
    <citation type="journal article" date="2008" name="Nature">
        <title>The genome of the model beetle and pest Tribolium castaneum.</title>
        <authorList>
            <consortium name="Tribolium Genome Sequencing Consortium"/>
            <person name="Richards S."/>
            <person name="Gibbs R.A."/>
            <person name="Weinstock G.M."/>
            <person name="Brown S.J."/>
            <person name="Denell R."/>
            <person name="Beeman R.W."/>
            <person name="Gibbs R."/>
            <person name="Beeman R.W."/>
            <person name="Brown S.J."/>
            <person name="Bucher G."/>
            <person name="Friedrich M."/>
            <person name="Grimmelikhuijzen C.J."/>
            <person name="Klingler M."/>
            <person name="Lorenzen M."/>
            <person name="Richards S."/>
            <person name="Roth S."/>
            <person name="Schroder R."/>
            <person name="Tautz D."/>
            <person name="Zdobnov E.M."/>
            <person name="Muzny D."/>
            <person name="Gibbs R.A."/>
            <person name="Weinstock G.M."/>
            <person name="Attaway T."/>
            <person name="Bell S."/>
            <person name="Buhay C.J."/>
            <person name="Chandrabose M.N."/>
            <person name="Chavez D."/>
            <person name="Clerk-Blankenburg K.P."/>
            <person name="Cree A."/>
            <person name="Dao M."/>
            <person name="Davis C."/>
            <person name="Chacko J."/>
            <person name="Dinh H."/>
            <person name="Dugan-Rocha S."/>
            <person name="Fowler G."/>
            <person name="Garner T.T."/>
            <person name="Garnes J."/>
            <person name="Gnirke A."/>
            <person name="Hawes A."/>
            <person name="Hernandez J."/>
            <person name="Hines S."/>
            <person name="Holder M."/>
            <person name="Hume J."/>
            <person name="Jhangiani S.N."/>
            <person name="Joshi V."/>
            <person name="Khan Z.M."/>
            <person name="Jackson L."/>
            <person name="Kovar C."/>
            <person name="Kowis A."/>
            <person name="Lee S."/>
            <person name="Lewis L.R."/>
            <person name="Margolis J."/>
            <person name="Morgan M."/>
            <person name="Nazareth L.V."/>
            <person name="Nguyen N."/>
            <person name="Okwuonu G."/>
            <person name="Parker D."/>
            <person name="Richards S."/>
            <person name="Ruiz S.J."/>
            <person name="Santibanez J."/>
            <person name="Savard J."/>
            <person name="Scherer S.E."/>
            <person name="Schneider B."/>
            <person name="Sodergren E."/>
            <person name="Tautz D."/>
            <person name="Vattahil S."/>
            <person name="Villasana D."/>
            <person name="White C.S."/>
            <person name="Wright R."/>
            <person name="Park Y."/>
            <person name="Beeman R.W."/>
            <person name="Lord J."/>
            <person name="Oppert B."/>
            <person name="Lorenzen M."/>
            <person name="Brown S."/>
            <person name="Wang L."/>
            <person name="Savard J."/>
            <person name="Tautz D."/>
            <person name="Richards S."/>
            <person name="Weinstock G."/>
            <person name="Gibbs R.A."/>
            <person name="Liu Y."/>
            <person name="Worley K."/>
            <person name="Weinstock G."/>
            <person name="Elsik C.G."/>
            <person name="Reese J.T."/>
            <person name="Elhaik E."/>
            <person name="Landan G."/>
            <person name="Graur D."/>
            <person name="Arensburger P."/>
            <person name="Atkinson P."/>
            <person name="Beeman R.W."/>
            <person name="Beidler J."/>
            <person name="Brown S.J."/>
            <person name="Demuth J.P."/>
            <person name="Drury D.W."/>
            <person name="Du Y.Z."/>
            <person name="Fujiwara H."/>
            <person name="Lorenzen M."/>
            <person name="Maselli V."/>
            <person name="Osanai M."/>
            <person name="Park Y."/>
            <person name="Robertson H.M."/>
            <person name="Tu Z."/>
            <person name="Wang J.J."/>
            <person name="Wang S."/>
            <person name="Richards S."/>
            <person name="Song H."/>
            <person name="Zhang L."/>
            <person name="Sodergren E."/>
            <person name="Werner D."/>
            <person name="Stanke M."/>
            <person name="Morgenstern B."/>
            <person name="Solovyev V."/>
            <person name="Kosarev P."/>
            <person name="Brown G."/>
            <person name="Chen H.C."/>
            <person name="Ermolaeva O."/>
            <person name="Hlavina W."/>
            <person name="Kapustin Y."/>
            <person name="Kiryutin B."/>
            <person name="Kitts P."/>
            <person name="Maglott D."/>
            <person name="Pruitt K."/>
            <person name="Sapojnikov V."/>
            <person name="Souvorov A."/>
            <person name="Mackey A.J."/>
            <person name="Waterhouse R.M."/>
            <person name="Wyder S."/>
            <person name="Zdobnov E.M."/>
            <person name="Zdobnov E.M."/>
            <person name="Wyder S."/>
            <person name="Kriventseva E.V."/>
            <person name="Kadowaki T."/>
            <person name="Bork P."/>
            <person name="Aranda M."/>
            <person name="Bao R."/>
            <person name="Beermann A."/>
            <person name="Berns N."/>
            <person name="Bolognesi R."/>
            <person name="Bonneton F."/>
            <person name="Bopp D."/>
            <person name="Brown S.J."/>
            <person name="Bucher G."/>
            <person name="Butts T."/>
            <person name="Chaumot A."/>
            <person name="Denell R.E."/>
            <person name="Ferrier D.E."/>
            <person name="Friedrich M."/>
            <person name="Gordon C.M."/>
            <person name="Jindra M."/>
            <person name="Klingler M."/>
            <person name="Lan Q."/>
            <person name="Lattorff H.M."/>
            <person name="Laudet V."/>
            <person name="von Levetsow C."/>
            <person name="Liu Z."/>
            <person name="Lutz R."/>
            <person name="Lynch J.A."/>
            <person name="da Fonseca R.N."/>
            <person name="Posnien N."/>
            <person name="Reuter R."/>
            <person name="Roth S."/>
            <person name="Savard J."/>
            <person name="Schinko J.B."/>
            <person name="Schmitt C."/>
            <person name="Schoppmeier M."/>
            <person name="Schroder R."/>
            <person name="Shippy T.D."/>
            <person name="Simonnet F."/>
            <person name="Marques-Souza H."/>
            <person name="Tautz D."/>
            <person name="Tomoyasu Y."/>
            <person name="Trauner J."/>
            <person name="Van der Zee M."/>
            <person name="Vervoort M."/>
            <person name="Wittkopp N."/>
            <person name="Wimmer E.A."/>
            <person name="Yang X."/>
            <person name="Jones A.K."/>
            <person name="Sattelle D.B."/>
            <person name="Ebert P.R."/>
            <person name="Nelson D."/>
            <person name="Scott J.G."/>
            <person name="Beeman R.W."/>
            <person name="Muthukrishnan S."/>
            <person name="Kramer K.J."/>
            <person name="Arakane Y."/>
            <person name="Beeman R.W."/>
            <person name="Zhu Q."/>
            <person name="Hogenkamp D."/>
            <person name="Dixit R."/>
            <person name="Oppert B."/>
            <person name="Jiang H."/>
            <person name="Zou Z."/>
            <person name="Marshall J."/>
            <person name="Elpidina E."/>
            <person name="Vinokurov K."/>
            <person name="Oppert C."/>
            <person name="Zou Z."/>
            <person name="Evans J."/>
            <person name="Lu Z."/>
            <person name="Zhao P."/>
            <person name="Sumathipala N."/>
            <person name="Altincicek B."/>
            <person name="Vilcinskas A."/>
            <person name="Williams M."/>
            <person name="Hultmark D."/>
            <person name="Hetru C."/>
            <person name="Jiang H."/>
            <person name="Grimmelikhuijzen C.J."/>
            <person name="Hauser F."/>
            <person name="Cazzamali G."/>
            <person name="Williamson M."/>
            <person name="Park Y."/>
            <person name="Li B."/>
            <person name="Tanaka Y."/>
            <person name="Predel R."/>
            <person name="Neupert S."/>
            <person name="Schachtner J."/>
            <person name="Verleyen P."/>
            <person name="Raible F."/>
            <person name="Bork P."/>
            <person name="Friedrich M."/>
            <person name="Walden K.K."/>
            <person name="Robertson H.M."/>
            <person name="Angeli S."/>
            <person name="Foret S."/>
            <person name="Bucher G."/>
            <person name="Schuetz S."/>
            <person name="Maleszka R."/>
            <person name="Wimmer E.A."/>
            <person name="Beeman R.W."/>
            <person name="Lorenzen M."/>
            <person name="Tomoyasu Y."/>
            <person name="Miller S.C."/>
            <person name="Grossmann D."/>
            <person name="Bucher G."/>
        </authorList>
    </citation>
    <scope>NUCLEOTIDE SEQUENCE [LARGE SCALE GENOMIC DNA]</scope>
    <source>
        <strain evidence="4 5">Georgia GA2</strain>
    </source>
</reference>
<protein>
    <submittedName>
        <fullName evidence="4">Uncharacterized protein</fullName>
    </submittedName>
</protein>
<keyword evidence="1" id="KW-0193">Cuticle</keyword>
<dbReference type="PANTHER" id="PTHR10380">
    <property type="entry name" value="CUTICLE PROTEIN"/>
    <property type="match status" value="1"/>
</dbReference>
<reference evidence="4 5" key="2">
    <citation type="journal article" date="2010" name="Nucleic Acids Res.">
        <title>BeetleBase in 2010: revisions to provide comprehensive genomic information for Tribolium castaneum.</title>
        <authorList>
            <person name="Kim H.S."/>
            <person name="Murphy T."/>
            <person name="Xia J."/>
            <person name="Caragea D."/>
            <person name="Park Y."/>
            <person name="Beeman R.W."/>
            <person name="Lorenzen M.D."/>
            <person name="Butcher S."/>
            <person name="Manak J.R."/>
            <person name="Brown S.J."/>
        </authorList>
    </citation>
    <scope>GENOME REANNOTATION</scope>
    <source>
        <strain evidence="4 5">Georgia GA2</strain>
    </source>
</reference>
<feature type="signal peptide" evidence="3">
    <location>
        <begin position="1"/>
        <end position="19"/>
    </location>
</feature>
<dbReference type="eggNOG" id="ENOG502S2ZN">
    <property type="taxonomic scope" value="Eukaryota"/>
</dbReference>
<evidence type="ECO:0000256" key="3">
    <source>
        <dbReference type="SAM" id="SignalP"/>
    </source>
</evidence>
<dbReference type="Pfam" id="PF00379">
    <property type="entry name" value="Chitin_bind_4"/>
    <property type="match status" value="1"/>
</dbReference>
<organism evidence="4 5">
    <name type="scientific">Tribolium castaneum</name>
    <name type="common">Red flour beetle</name>
    <dbReference type="NCBI Taxonomy" id="7070"/>
    <lineage>
        <taxon>Eukaryota</taxon>
        <taxon>Metazoa</taxon>
        <taxon>Ecdysozoa</taxon>
        <taxon>Arthropoda</taxon>
        <taxon>Hexapoda</taxon>
        <taxon>Insecta</taxon>
        <taxon>Pterygota</taxon>
        <taxon>Neoptera</taxon>
        <taxon>Endopterygota</taxon>
        <taxon>Coleoptera</taxon>
        <taxon>Polyphaga</taxon>
        <taxon>Cucujiformia</taxon>
        <taxon>Tenebrionidae</taxon>
        <taxon>Tenebrionidae incertae sedis</taxon>
        <taxon>Tribolium</taxon>
    </lineage>
</organism>
<feature type="region of interest" description="Disordered" evidence="2">
    <location>
        <begin position="43"/>
        <end position="67"/>
    </location>
</feature>
<feature type="region of interest" description="Disordered" evidence="2">
    <location>
        <begin position="109"/>
        <end position="234"/>
    </location>
</feature>
<dbReference type="PhylomeDB" id="D6WCC3"/>
<gene>
    <name evidence="4" type="primary">AUGUSTUS-3.0.2_01357</name>
    <name evidence="4" type="ORF">TcasGA2_TC001357</name>
</gene>
<feature type="compositionally biased region" description="Pro residues" evidence="2">
    <location>
        <begin position="50"/>
        <end position="61"/>
    </location>
</feature>
<name>D6WCC3_TRICA</name>
<evidence type="ECO:0000256" key="1">
    <source>
        <dbReference type="PROSITE-ProRule" id="PRU00497"/>
    </source>
</evidence>
<feature type="region of interest" description="Disordered" evidence="2">
    <location>
        <begin position="274"/>
        <end position="308"/>
    </location>
</feature>
<feature type="compositionally biased region" description="Pro residues" evidence="2">
    <location>
        <begin position="179"/>
        <end position="188"/>
    </location>
</feature>
<dbReference type="PROSITE" id="PS51155">
    <property type="entry name" value="CHIT_BIND_RR_2"/>
    <property type="match status" value="1"/>
</dbReference>
<dbReference type="GO" id="GO:0008010">
    <property type="term" value="F:structural constituent of chitin-based larval cuticle"/>
    <property type="evidence" value="ECO:0000318"/>
    <property type="project" value="GO_Central"/>
</dbReference>
<keyword evidence="5" id="KW-1185">Reference proteome</keyword>
<dbReference type="KEGG" id="tca:662631"/>
<evidence type="ECO:0000313" key="4">
    <source>
        <dbReference type="EMBL" id="EEZ98793.1"/>
    </source>
</evidence>
<dbReference type="Proteomes" id="UP000007266">
    <property type="component" value="Linkage group 2"/>
</dbReference>
<feature type="compositionally biased region" description="Basic and acidic residues" evidence="2">
    <location>
        <begin position="145"/>
        <end position="162"/>
    </location>
</feature>
<dbReference type="OrthoDB" id="7222477at2759"/>
<sequence>MTVLTCVTCLLFFITLSSGQLPPRLNIPGAILVPQGRPAPFRQQRIQNEGPPPRLRRPPPITNAVPAPVRPVVEEPEEENIPINNNSNFDDEVNKLGLSVLQSAVGQAVAAPEEEQRQVHFRPERPVPVLRQDIRENVPQAPVLRQEHRQSVPRPLLREDVPVRQPQPVRHTQVRQHVPTPPPPPPVRQPTRGHHPARQPSQYLDEDGVRQRTRKPPVQILRKYRTDNPDGSITWGYENEDGTFKEETLGIDCVTRGKYGYVDPDGVRREYTYETGNKCDEPEEDEDLPPERQQIQTQPRKPQFRPGP</sequence>
<dbReference type="InterPro" id="IPR000618">
    <property type="entry name" value="Insect_cuticle"/>
</dbReference>
<dbReference type="PANTHER" id="PTHR10380:SF2">
    <property type="entry name" value="AGAP003037-PA"/>
    <property type="match status" value="1"/>
</dbReference>
<dbReference type="HOGENOM" id="CLU_1074660_0_0_1"/>
<accession>D6WCC3</accession>
<feature type="compositionally biased region" description="Basic and acidic residues" evidence="2">
    <location>
        <begin position="114"/>
        <end position="125"/>
    </location>
</feature>
<dbReference type="InterPro" id="IPR050468">
    <property type="entry name" value="Cuticle_Struct_Prot"/>
</dbReference>
<dbReference type="AlphaFoldDB" id="D6WCC3"/>
<feature type="chain" id="PRO_5003089145" evidence="3">
    <location>
        <begin position="20"/>
        <end position="308"/>
    </location>
</feature>
<proteinExistence type="predicted"/>